<dbReference type="EMBL" id="JAFFHA010000001">
    <property type="protein sequence ID" value="KAK4659800.1"/>
    <property type="molecule type" value="Genomic_DNA"/>
</dbReference>
<dbReference type="InterPro" id="IPR036866">
    <property type="entry name" value="RibonucZ/Hydroxyglut_hydro"/>
</dbReference>
<name>A0ABR0GVK5_9PEZI</name>
<dbReference type="GeneID" id="87905686"/>
<evidence type="ECO:0000313" key="3">
    <source>
        <dbReference type="Proteomes" id="UP001323405"/>
    </source>
</evidence>
<dbReference type="PANTHER" id="PTHR36142">
    <property type="entry name" value="METALLO-HYDROLASE/OXIDOREDUCTASE SUPERFAMILY PROTEIN"/>
    <property type="match status" value="1"/>
</dbReference>
<feature type="compositionally biased region" description="Basic and acidic residues" evidence="1">
    <location>
        <begin position="377"/>
        <end position="404"/>
    </location>
</feature>
<dbReference type="SUPFAM" id="SSF81995">
    <property type="entry name" value="beta-sandwich domain of Sec23/24"/>
    <property type="match status" value="1"/>
</dbReference>
<gene>
    <name evidence="2" type="ORF">QC762_113598</name>
</gene>
<feature type="region of interest" description="Disordered" evidence="1">
    <location>
        <begin position="335"/>
        <end position="437"/>
    </location>
</feature>
<keyword evidence="3" id="KW-1185">Reference proteome</keyword>
<feature type="region of interest" description="Disordered" evidence="1">
    <location>
        <begin position="193"/>
        <end position="227"/>
    </location>
</feature>
<reference evidence="2 3" key="1">
    <citation type="journal article" date="2023" name="bioRxiv">
        <title>High-quality genome assemblies of four members of thePodospora anserinaspecies complex.</title>
        <authorList>
            <person name="Ament-Velasquez S.L."/>
            <person name="Vogan A.A."/>
            <person name="Wallerman O."/>
            <person name="Hartmann F."/>
            <person name="Gautier V."/>
            <person name="Silar P."/>
            <person name="Giraud T."/>
            <person name="Johannesson H."/>
        </authorList>
    </citation>
    <scope>NUCLEOTIDE SEQUENCE [LARGE SCALE GENOMIC DNA]</scope>
    <source>
        <strain evidence="2 3">CBS 415.72m</strain>
    </source>
</reference>
<organism evidence="2 3">
    <name type="scientific">Podospora pseudocomata</name>
    <dbReference type="NCBI Taxonomy" id="2093779"/>
    <lineage>
        <taxon>Eukaryota</taxon>
        <taxon>Fungi</taxon>
        <taxon>Dikarya</taxon>
        <taxon>Ascomycota</taxon>
        <taxon>Pezizomycotina</taxon>
        <taxon>Sordariomycetes</taxon>
        <taxon>Sordariomycetidae</taxon>
        <taxon>Sordariales</taxon>
        <taxon>Podosporaceae</taxon>
        <taxon>Podospora</taxon>
    </lineage>
</organism>
<comment type="caution">
    <text evidence="2">The sequence shown here is derived from an EMBL/GenBank/DDBJ whole genome shotgun (WGS) entry which is preliminary data.</text>
</comment>
<dbReference type="RefSeq" id="XP_062748770.1">
    <property type="nucleotide sequence ID" value="XM_062885779.1"/>
</dbReference>
<accession>A0ABR0GVK5</accession>
<protein>
    <recommendedName>
        <fullName evidence="4">Metallo-beta-lactamase domain-containing protein</fullName>
    </recommendedName>
</protein>
<dbReference type="Proteomes" id="UP001323405">
    <property type="component" value="Unassembled WGS sequence"/>
</dbReference>
<dbReference type="PANTHER" id="PTHR36142:SF5">
    <property type="entry name" value="METALLO-BETA-LACTAMASE DOMAIN-CONTAINING PROTEIN"/>
    <property type="match status" value="1"/>
</dbReference>
<evidence type="ECO:0000313" key="2">
    <source>
        <dbReference type="EMBL" id="KAK4659800.1"/>
    </source>
</evidence>
<evidence type="ECO:0008006" key="4">
    <source>
        <dbReference type="Google" id="ProtNLM"/>
    </source>
</evidence>
<evidence type="ECO:0000256" key="1">
    <source>
        <dbReference type="SAM" id="MobiDB-lite"/>
    </source>
</evidence>
<sequence>MAVTLQHLNSDATFLLTFEPRSYEHSRAGPSKSPKPFRILLDPWITGPAKVMHPKIVNETHRQPPCILSLLELPEPDLVIISHHSSKHCNKATLQQLPAVGTKTVILTTPASGSKIKSWKYFEKSRVRTLPKWKPQEPGRLHILRFPTPSTPPGDPGEITVAFLPQQPDILGLQYAIGITYRPPPPPLYHLPLPPRLRSKSQTSLRTPLSPVSIQQQPKQHPLPPPDDRPISILYIPHGIPYPTIHTYITNHLISEAALPLTVLLHPFNNTHHRGTVPSGIEIAIKLAAKVWIGAHDGDLVLRGLINRLLFSRRRKIPKQYTKDDIHQLLATKEEEENTTTTNKTAVLVLEPGEKTTLHSTTSKPGGGGVVMGTITDRGELQDEKQGGHDHGGAESTKGQDDNNHNNNNNNNNNKNKTAKDNVGSSSSGKTPATAAAGISIPSLEKCNWRSNLELFLKKEEVHHGGRVPA</sequence>
<feature type="compositionally biased region" description="Low complexity" evidence="1">
    <location>
        <begin position="339"/>
        <end position="350"/>
    </location>
</feature>
<feature type="compositionally biased region" description="Low complexity" evidence="1">
    <location>
        <begin position="405"/>
        <end position="416"/>
    </location>
</feature>
<proteinExistence type="predicted"/>
<feature type="compositionally biased region" description="Polar residues" evidence="1">
    <location>
        <begin position="200"/>
        <end position="214"/>
    </location>
</feature>
<dbReference type="Gene3D" id="3.60.15.10">
    <property type="entry name" value="Ribonuclease Z/Hydroxyacylglutathione hydrolase-like"/>
    <property type="match status" value="1"/>
</dbReference>